<sequence length="157" mass="18421">MANKNDFESIAQVLEKTLISENSEQAKRCDWRRPILLRECRTIGFTATRQTGKTEWIFSRAKKDPAHSLILFPTSEMKEELLSRFTRNAGVIPQDLRVIVGKPYEQGYTAAYRKHPITHVYVDEAYFYFSRVRRDKTYESLLTNFTLAEDVIFYLVN</sequence>
<protein>
    <submittedName>
        <fullName evidence="1">Uncharacterized protein</fullName>
    </submittedName>
</protein>
<reference evidence="1 2" key="1">
    <citation type="submission" date="2020-12" db="EMBL/GenBank/DDBJ databases">
        <title>Genomic characterization of four novel bacteriophages infecting Klebsiella pneumoniae.</title>
        <authorList>
            <person name="Estrada Bonilla B."/>
            <person name="Costa A.R."/>
            <person name="van Rossum T."/>
            <person name="Hagedoorn S."/>
            <person name="Wallinga H."/>
            <person name="Xiao M."/>
            <person name="Song W."/>
            <person name="Haas P.-J."/>
            <person name="Nobrega F.L."/>
            <person name="Brouns S.J.J."/>
        </authorList>
    </citation>
    <scope>NUCLEOTIDE SEQUENCE [LARGE SCALE GENOMIC DNA]</scope>
</reference>
<proteinExistence type="predicted"/>
<organism evidence="1 2">
    <name type="scientific">Klebsiella phage vB_KpM_FBKp24</name>
    <dbReference type="NCBI Taxonomy" id="2801834"/>
    <lineage>
        <taxon>Viruses</taxon>
        <taxon>Duplodnaviria</taxon>
        <taxon>Heunggongvirae</taxon>
        <taxon>Uroviricota</taxon>
        <taxon>Caudoviricetes</taxon>
        <taxon>Chimalliviridae</taxon>
        <taxon>Maaswegvirus</taxon>
        <taxon>Maaswegvirus Kp24</taxon>
    </lineage>
</organism>
<keyword evidence="2" id="KW-1185">Reference proteome</keyword>
<dbReference type="EMBL" id="MW394391">
    <property type="protein sequence ID" value="QQV92192.1"/>
    <property type="molecule type" value="Genomic_DNA"/>
</dbReference>
<evidence type="ECO:0000313" key="1">
    <source>
        <dbReference type="EMBL" id="QQV92192.1"/>
    </source>
</evidence>
<dbReference type="Proteomes" id="UP000596381">
    <property type="component" value="Segment"/>
</dbReference>
<gene>
    <name evidence="1" type="ORF">vBKpMFBKp24_212</name>
</gene>
<evidence type="ECO:0000313" key="2">
    <source>
        <dbReference type="Proteomes" id="UP000596381"/>
    </source>
</evidence>
<accession>A0A7U0GBJ9</accession>
<name>A0A7U0GBJ9_9CAUD</name>